<evidence type="ECO:0000313" key="2">
    <source>
        <dbReference type="EMBL" id="TNN48664.1"/>
    </source>
</evidence>
<organism evidence="2 3">
    <name type="scientific">Liparis tanakae</name>
    <name type="common">Tanaka's snailfish</name>
    <dbReference type="NCBI Taxonomy" id="230148"/>
    <lineage>
        <taxon>Eukaryota</taxon>
        <taxon>Metazoa</taxon>
        <taxon>Chordata</taxon>
        <taxon>Craniata</taxon>
        <taxon>Vertebrata</taxon>
        <taxon>Euteleostomi</taxon>
        <taxon>Actinopterygii</taxon>
        <taxon>Neopterygii</taxon>
        <taxon>Teleostei</taxon>
        <taxon>Neoteleostei</taxon>
        <taxon>Acanthomorphata</taxon>
        <taxon>Eupercaria</taxon>
        <taxon>Perciformes</taxon>
        <taxon>Cottioidei</taxon>
        <taxon>Cottales</taxon>
        <taxon>Liparidae</taxon>
        <taxon>Liparis</taxon>
    </lineage>
</organism>
<evidence type="ECO:0000256" key="1">
    <source>
        <dbReference type="SAM" id="MobiDB-lite"/>
    </source>
</evidence>
<reference evidence="2 3" key="1">
    <citation type="submission" date="2019-03" db="EMBL/GenBank/DDBJ databases">
        <title>First draft genome of Liparis tanakae, snailfish: a comprehensive survey of snailfish specific genes.</title>
        <authorList>
            <person name="Kim W."/>
            <person name="Song I."/>
            <person name="Jeong J.-H."/>
            <person name="Kim D."/>
            <person name="Kim S."/>
            <person name="Ryu S."/>
            <person name="Song J.Y."/>
            <person name="Lee S.K."/>
        </authorList>
    </citation>
    <scope>NUCLEOTIDE SEQUENCE [LARGE SCALE GENOMIC DNA]</scope>
    <source>
        <tissue evidence="2">Muscle</tissue>
    </source>
</reference>
<dbReference type="EMBL" id="SRLO01000686">
    <property type="protein sequence ID" value="TNN48664.1"/>
    <property type="molecule type" value="Genomic_DNA"/>
</dbReference>
<proteinExistence type="predicted"/>
<protein>
    <submittedName>
        <fullName evidence="2">Uncharacterized protein</fullName>
    </submittedName>
</protein>
<dbReference type="AlphaFoldDB" id="A0A4Z2G784"/>
<accession>A0A4Z2G784</accession>
<evidence type="ECO:0000313" key="3">
    <source>
        <dbReference type="Proteomes" id="UP000314294"/>
    </source>
</evidence>
<keyword evidence="3" id="KW-1185">Reference proteome</keyword>
<gene>
    <name evidence="2" type="ORF">EYF80_041121</name>
</gene>
<comment type="caution">
    <text evidence="2">The sequence shown here is derived from an EMBL/GenBank/DDBJ whole genome shotgun (WGS) entry which is preliminary data.</text>
</comment>
<dbReference type="Proteomes" id="UP000314294">
    <property type="component" value="Unassembled WGS sequence"/>
</dbReference>
<sequence length="475" mass="51601">MRFFGVSVSTRGASPPSSRASCLRFLAAWMNAASGISPIEREKQALDVSCLTIFLLWLDFFTRNTSDPSVGERAREEVSGQVTRSTRIIPNGFRGRRQRGCDYSDVLGFLLLLHGSPAVEGGLNPVALEGVRGGGDACGLHERDFLRDGPGRRRRRSGLPTLLRLVLVGLIPPPKISEFLLCGPDGKQSTCAVGTTLPPLVWRRKLSQNCGVSDITFPLHRPSSSSSSSSLIYHSSPRARREASPASAKSARSRGLISCLISGREEAKLATKPPLQSPSTSSAIDAPCWLTPERPRLAAPRTLRLGSFEDERSRVRGEGTAKGRRAVDENPLISLPADVVCDAFQCKAYAHTDFDYQSPASFSTINADACNHRQWRLTGNQNPAGRAGIVTGRQRSVVGARFGRRSLRSSCVSQTKPSSVHSLIILSGPFLTTLARRSKRPMKSSKPHYFGKWLPSIPAVVAANYEVVTPEKNSN</sequence>
<name>A0A4Z2G784_9TELE</name>
<feature type="region of interest" description="Disordered" evidence="1">
    <location>
        <begin position="217"/>
        <end position="250"/>
    </location>
</feature>